<accession>A0A1G7L1R7</accession>
<keyword evidence="2" id="KW-0413">Isomerase</keyword>
<dbReference type="Proteomes" id="UP000182114">
    <property type="component" value="Unassembled WGS sequence"/>
</dbReference>
<name>A0A1G7L1R7_9FLAO</name>
<dbReference type="InterPro" id="IPR015942">
    <property type="entry name" value="Asp/Glu/hydantoin_racemase"/>
</dbReference>
<dbReference type="PANTHER" id="PTHR21198">
    <property type="entry name" value="GLUTAMATE RACEMASE"/>
    <property type="match status" value="1"/>
</dbReference>
<dbReference type="EMBL" id="FNBD01000015">
    <property type="protein sequence ID" value="SDF43457.1"/>
    <property type="molecule type" value="Genomic_DNA"/>
</dbReference>
<dbReference type="eggNOG" id="COG1794">
    <property type="taxonomic scope" value="Bacteria"/>
</dbReference>
<dbReference type="Pfam" id="PF01177">
    <property type="entry name" value="Asp_Glu_race"/>
    <property type="match status" value="1"/>
</dbReference>
<proteinExistence type="inferred from homology"/>
<dbReference type="GO" id="GO:0047661">
    <property type="term" value="F:amino-acid racemase activity"/>
    <property type="evidence" value="ECO:0007669"/>
    <property type="project" value="InterPro"/>
</dbReference>
<dbReference type="SUPFAM" id="SSF53681">
    <property type="entry name" value="Aspartate/glutamate racemase"/>
    <property type="match status" value="2"/>
</dbReference>
<evidence type="ECO:0000313" key="3">
    <source>
        <dbReference type="EMBL" id="SDF43457.1"/>
    </source>
</evidence>
<reference evidence="4" key="1">
    <citation type="submission" date="2016-10" db="EMBL/GenBank/DDBJ databases">
        <authorList>
            <person name="Varghese N."/>
            <person name="Submissions S."/>
        </authorList>
    </citation>
    <scope>NUCLEOTIDE SEQUENCE [LARGE SCALE GENOMIC DNA]</scope>
    <source>
        <strain evidence="4">DSM 24729</strain>
    </source>
</reference>
<organism evidence="3 4">
    <name type="scientific">Cellulophaga baltica</name>
    <dbReference type="NCBI Taxonomy" id="76594"/>
    <lineage>
        <taxon>Bacteria</taxon>
        <taxon>Pseudomonadati</taxon>
        <taxon>Bacteroidota</taxon>
        <taxon>Flavobacteriia</taxon>
        <taxon>Flavobacteriales</taxon>
        <taxon>Flavobacteriaceae</taxon>
        <taxon>Cellulophaga</taxon>
    </lineage>
</organism>
<dbReference type="NCBIfam" id="TIGR00035">
    <property type="entry name" value="asp_race"/>
    <property type="match status" value="1"/>
</dbReference>
<evidence type="ECO:0000256" key="1">
    <source>
        <dbReference type="ARBA" id="ARBA00007847"/>
    </source>
</evidence>
<dbReference type="RefSeq" id="WP_074539337.1">
    <property type="nucleotide sequence ID" value="NZ_FNBD01000015.1"/>
</dbReference>
<dbReference type="AlphaFoldDB" id="A0A1G7L1R7"/>
<sequence length="253" mass="27401">MIHKTIGIVGGVGSYAGIDLIKKVYDLTEAKSDQEHLPVSMLSVPHKIIDRTKYLLGETDINPGIAISEIIASLIASGSSIIGIPCNTAHARPILSLIEKSIPESCVLVNLIEEVGLHISTKYPEITKVGVLGTTGTILAKVYPDVLAKYNIEVIQPSEDIQDLFVHPSIYDTSYGIKAFSNPVNEKAKENLSMAATYLSRKGAQAVILGCTEIPLAIQYEKIEDSLIIDATTVLASALIRESKKMEEENINE</sequence>
<dbReference type="Gene3D" id="3.40.50.1860">
    <property type="match status" value="2"/>
</dbReference>
<gene>
    <name evidence="3" type="ORF">SAMN04487992_11525</name>
</gene>
<comment type="similarity">
    <text evidence="1">Belongs to the aspartate/glutamate racemases family.</text>
</comment>
<evidence type="ECO:0000313" key="4">
    <source>
        <dbReference type="Proteomes" id="UP000182114"/>
    </source>
</evidence>
<evidence type="ECO:0000256" key="2">
    <source>
        <dbReference type="ARBA" id="ARBA00023235"/>
    </source>
</evidence>
<dbReference type="InterPro" id="IPR001920">
    <property type="entry name" value="Asp/Glu_race"/>
</dbReference>
<protein>
    <submittedName>
        <fullName evidence="3">Aspartate racemase</fullName>
    </submittedName>
</protein>
<dbReference type="InterPro" id="IPR004380">
    <property type="entry name" value="Asp_race"/>
</dbReference>
<dbReference type="PANTHER" id="PTHR21198:SF7">
    <property type="entry name" value="ASPARTATE-GLUTAMATE RACEMASE FAMILY"/>
    <property type="match status" value="1"/>
</dbReference>
<keyword evidence="4" id="KW-1185">Reference proteome</keyword>